<dbReference type="RefSeq" id="WP_074832589.1">
    <property type="nucleotide sequence ID" value="NZ_FOAT01000006.1"/>
</dbReference>
<dbReference type="OrthoDB" id="1820735at2"/>
<feature type="transmembrane region" description="Helical" evidence="1">
    <location>
        <begin position="20"/>
        <end position="37"/>
    </location>
</feature>
<keyword evidence="1" id="KW-0472">Membrane</keyword>
<keyword evidence="1" id="KW-0812">Transmembrane</keyword>
<dbReference type="AlphaFoldDB" id="A0A1H7K852"/>
<evidence type="ECO:0000313" key="3">
    <source>
        <dbReference type="Proteomes" id="UP000186015"/>
    </source>
</evidence>
<dbReference type="EMBL" id="FOAT01000006">
    <property type="protein sequence ID" value="SEK82660.1"/>
    <property type="molecule type" value="Genomic_DNA"/>
</dbReference>
<keyword evidence="1" id="KW-1133">Transmembrane helix</keyword>
<name>A0A1H7K852_RUMAL</name>
<proteinExistence type="predicted"/>
<protein>
    <submittedName>
        <fullName evidence="2">Uncharacterized protein</fullName>
    </submittedName>
</protein>
<organism evidence="2 3">
    <name type="scientific">Ruminococcus albus</name>
    <dbReference type="NCBI Taxonomy" id="1264"/>
    <lineage>
        <taxon>Bacteria</taxon>
        <taxon>Bacillati</taxon>
        <taxon>Bacillota</taxon>
        <taxon>Clostridia</taxon>
        <taxon>Eubacteriales</taxon>
        <taxon>Oscillospiraceae</taxon>
        <taxon>Ruminococcus</taxon>
    </lineage>
</organism>
<evidence type="ECO:0000256" key="1">
    <source>
        <dbReference type="SAM" id="Phobius"/>
    </source>
</evidence>
<reference evidence="2 3" key="1">
    <citation type="submission" date="2016-10" db="EMBL/GenBank/DDBJ databases">
        <authorList>
            <person name="de Groot N.N."/>
        </authorList>
    </citation>
    <scope>NUCLEOTIDE SEQUENCE [LARGE SCALE GENOMIC DNA]</scope>
    <source>
        <strain evidence="2 3">KH2T6</strain>
    </source>
</reference>
<gene>
    <name evidence="2" type="ORF">SAMN05216469_10695</name>
</gene>
<accession>A0A1H7K852</accession>
<evidence type="ECO:0000313" key="2">
    <source>
        <dbReference type="EMBL" id="SEK82660.1"/>
    </source>
</evidence>
<sequence>MDENFEKYQKEVVKDFLRKHWTLIRIILLVLLLYFKFSPKLETMMKSKDIPVAVTVELSGSENGEYKGYSFYLEDEQPMMGLVKNGNTYRTIPIEQEDYDSMMNAGYSKYSDHDMTVDGADTTYYKITLTDASGKEKSVNGKAAPAFLSSLYYKIGVLTDRYIKQPKV</sequence>
<dbReference type="Proteomes" id="UP000186015">
    <property type="component" value="Unassembled WGS sequence"/>
</dbReference>